<reference evidence="10 11" key="1">
    <citation type="submission" date="2019-01" db="EMBL/GenBank/DDBJ databases">
        <title>Agromyces.</title>
        <authorList>
            <person name="Li J."/>
        </authorList>
    </citation>
    <scope>NUCLEOTIDE SEQUENCE [LARGE SCALE GENOMIC DNA]</scope>
    <source>
        <strain evidence="10 11">DSM 23870</strain>
    </source>
</reference>
<evidence type="ECO:0000256" key="1">
    <source>
        <dbReference type="ARBA" id="ARBA00004651"/>
    </source>
</evidence>
<feature type="transmembrane region" description="Helical" evidence="7">
    <location>
        <begin position="126"/>
        <end position="145"/>
    </location>
</feature>
<keyword evidence="4 9" id="KW-0378">Hydrolase</keyword>
<name>A0A4Q2MBP2_9MICO</name>
<keyword evidence="2" id="KW-1003">Cell membrane</keyword>
<dbReference type="SUPFAM" id="SSF48317">
    <property type="entry name" value="Acid phosphatase/Vanadium-dependent haloperoxidase"/>
    <property type="match status" value="1"/>
</dbReference>
<feature type="transmembrane region" description="Helical" evidence="7">
    <location>
        <begin position="57"/>
        <end position="75"/>
    </location>
</feature>
<gene>
    <name evidence="9" type="ORF">BJ972_002464</name>
    <name evidence="10" type="ORF">ESP50_01445</name>
</gene>
<comment type="subcellular location">
    <subcellularLocation>
        <location evidence="1">Cell membrane</location>
        <topology evidence="1">Multi-pass membrane protein</topology>
    </subcellularLocation>
</comment>
<evidence type="ECO:0000313" key="10">
    <source>
        <dbReference type="EMBL" id="RXZ87893.1"/>
    </source>
</evidence>
<evidence type="ECO:0000313" key="9">
    <source>
        <dbReference type="EMBL" id="NYD67945.1"/>
    </source>
</evidence>
<keyword evidence="5 7" id="KW-1133">Transmembrane helix</keyword>
<evidence type="ECO:0000256" key="4">
    <source>
        <dbReference type="ARBA" id="ARBA00022801"/>
    </source>
</evidence>
<dbReference type="EMBL" id="SDPM01000001">
    <property type="protein sequence ID" value="RXZ87893.1"/>
    <property type="molecule type" value="Genomic_DNA"/>
</dbReference>
<keyword evidence="11" id="KW-1185">Reference proteome</keyword>
<accession>A0A4Q2MBP2</accession>
<protein>
    <submittedName>
        <fullName evidence="10">Phosphatase PAP2 family protein</fullName>
    </submittedName>
    <submittedName>
        <fullName evidence="9">Undecaprenyl-diphosphatase</fullName>
        <ecNumber evidence="9">3.6.1.27</ecNumber>
    </submittedName>
</protein>
<feature type="transmembrane region" description="Helical" evidence="7">
    <location>
        <begin position="152"/>
        <end position="172"/>
    </location>
</feature>
<dbReference type="Gene3D" id="1.20.144.10">
    <property type="entry name" value="Phosphatidic acid phosphatase type 2/haloperoxidase"/>
    <property type="match status" value="1"/>
</dbReference>
<evidence type="ECO:0000256" key="5">
    <source>
        <dbReference type="ARBA" id="ARBA00022989"/>
    </source>
</evidence>
<feature type="domain" description="Phosphatidic acid phosphatase type 2/haloperoxidase" evidence="8">
    <location>
        <begin position="84"/>
        <end position="193"/>
    </location>
</feature>
<dbReference type="GO" id="GO:0050380">
    <property type="term" value="F:undecaprenyl-diphosphatase activity"/>
    <property type="evidence" value="ECO:0007669"/>
    <property type="project" value="UniProtKB-EC"/>
</dbReference>
<dbReference type="PANTHER" id="PTHR14969">
    <property type="entry name" value="SPHINGOSINE-1-PHOSPHATE PHOSPHOHYDROLASE"/>
    <property type="match status" value="1"/>
</dbReference>
<sequence>MPRLSLHRTATAPLLALGALALLVLLLPFPGSLSVVATRTIMAGGLAIPGIPVASEVALVALAITTVAAIAITWFREPARRTTLVGAVAGVAVAYALSELTKLLVGQARPCSRWASADDCPPLGDWSFPSNHAVLAGGAAIVIAVAADRAWLVWAAAITALVVAAGRVAQGVHYVHDVAAGLLLGFGVTIALAFFAARFRSSYERGARR</sequence>
<evidence type="ECO:0000256" key="6">
    <source>
        <dbReference type="ARBA" id="ARBA00023136"/>
    </source>
</evidence>
<dbReference type="SMART" id="SM00014">
    <property type="entry name" value="acidPPc"/>
    <property type="match status" value="1"/>
</dbReference>
<evidence type="ECO:0000313" key="12">
    <source>
        <dbReference type="Proteomes" id="UP000581087"/>
    </source>
</evidence>
<feature type="transmembrane region" description="Helical" evidence="7">
    <location>
        <begin position="178"/>
        <end position="199"/>
    </location>
</feature>
<evidence type="ECO:0000256" key="3">
    <source>
        <dbReference type="ARBA" id="ARBA00022692"/>
    </source>
</evidence>
<dbReference type="EC" id="3.6.1.27" evidence="9"/>
<dbReference type="InterPro" id="IPR000326">
    <property type="entry name" value="PAP2/HPO"/>
</dbReference>
<dbReference type="Pfam" id="PF01569">
    <property type="entry name" value="PAP2"/>
    <property type="match status" value="1"/>
</dbReference>
<dbReference type="AlphaFoldDB" id="A0A4Q2MBP2"/>
<dbReference type="OrthoDB" id="5243958at2"/>
<dbReference type="InterPro" id="IPR036938">
    <property type="entry name" value="PAP2/HPO_sf"/>
</dbReference>
<dbReference type="GO" id="GO:0005886">
    <property type="term" value="C:plasma membrane"/>
    <property type="evidence" value="ECO:0007669"/>
    <property type="project" value="UniProtKB-SubCell"/>
</dbReference>
<dbReference type="EMBL" id="JACCBI010000001">
    <property type="protein sequence ID" value="NYD67945.1"/>
    <property type="molecule type" value="Genomic_DNA"/>
</dbReference>
<proteinExistence type="predicted"/>
<dbReference type="RefSeq" id="WP_129172158.1">
    <property type="nucleotide sequence ID" value="NZ_JACCBI010000001.1"/>
</dbReference>
<evidence type="ECO:0000313" key="11">
    <source>
        <dbReference type="Proteomes" id="UP000292686"/>
    </source>
</evidence>
<dbReference type="PANTHER" id="PTHR14969:SF62">
    <property type="entry name" value="DECAPRENYLPHOSPHORYL-5-PHOSPHORIBOSE PHOSPHATASE RV3807C-RELATED"/>
    <property type="match status" value="1"/>
</dbReference>
<evidence type="ECO:0000259" key="8">
    <source>
        <dbReference type="SMART" id="SM00014"/>
    </source>
</evidence>
<keyword evidence="6 7" id="KW-0472">Membrane</keyword>
<feature type="transmembrane region" description="Helical" evidence="7">
    <location>
        <begin position="82"/>
        <end position="98"/>
    </location>
</feature>
<organism evidence="10 11">
    <name type="scientific">Agromyces atrinae</name>
    <dbReference type="NCBI Taxonomy" id="592376"/>
    <lineage>
        <taxon>Bacteria</taxon>
        <taxon>Bacillati</taxon>
        <taxon>Actinomycetota</taxon>
        <taxon>Actinomycetes</taxon>
        <taxon>Micrococcales</taxon>
        <taxon>Microbacteriaceae</taxon>
        <taxon>Agromyces</taxon>
    </lineage>
</organism>
<dbReference type="Proteomes" id="UP000292686">
    <property type="component" value="Unassembled WGS sequence"/>
</dbReference>
<keyword evidence="3 7" id="KW-0812">Transmembrane</keyword>
<evidence type="ECO:0000256" key="2">
    <source>
        <dbReference type="ARBA" id="ARBA00022475"/>
    </source>
</evidence>
<reference evidence="9 12" key="2">
    <citation type="submission" date="2020-07" db="EMBL/GenBank/DDBJ databases">
        <title>Sequencing the genomes of 1000 actinobacteria strains.</title>
        <authorList>
            <person name="Klenk H.-P."/>
        </authorList>
    </citation>
    <scope>NUCLEOTIDE SEQUENCE [LARGE SCALE GENOMIC DNA]</scope>
    <source>
        <strain evidence="9 12">DSM 23870</strain>
    </source>
</reference>
<comment type="caution">
    <text evidence="10">The sequence shown here is derived from an EMBL/GenBank/DDBJ whole genome shotgun (WGS) entry which is preliminary data.</text>
</comment>
<evidence type="ECO:0000256" key="7">
    <source>
        <dbReference type="SAM" id="Phobius"/>
    </source>
</evidence>
<dbReference type="Proteomes" id="UP000581087">
    <property type="component" value="Unassembled WGS sequence"/>
</dbReference>